<keyword evidence="4" id="KW-0479">Metal-binding</keyword>
<gene>
    <name evidence="12" type="ORF">BC936DRAFT_147844</name>
</gene>
<keyword evidence="7" id="KW-1015">Disulfide bond</keyword>
<evidence type="ECO:0000313" key="12">
    <source>
        <dbReference type="EMBL" id="RUP45699.1"/>
    </source>
</evidence>
<dbReference type="OrthoDB" id="8118055at2759"/>
<comment type="similarity">
    <text evidence="3 10">Belongs to the glycosyl hydrolase 47 family.</text>
</comment>
<dbReference type="PANTHER" id="PTHR11742:SF55">
    <property type="entry name" value="ENDOPLASMIC RETICULUM MANNOSYL-OLIGOSACCHARIDE 1,2-ALPHA-MANNOSIDASE"/>
    <property type="match status" value="1"/>
</dbReference>
<comment type="catalytic activity">
    <reaction evidence="8">
        <text>N(4)-(alpha-D-Man-(1-&gt;2)-alpha-D-Man-(1-&gt;2)-alpha-D-Man-(1-&gt;3)-[alpha-D-Man-(1-&gt;3)-[alpha-D-Man-(1-&gt;2)-alpha-D-Man-(1-&gt;6)]-alpha-D-Man-(1-&gt;6)]-beta-D-Man-(1-&gt;4)-beta-D-GlcNAc-(1-&gt;4)-beta-D-GlcNAc)-L-asparaginyl-[protein] (N-glucan mannose isomer 8A1,2,3B1,3) + 3 H2O = N(4)-(alpha-D-Man-(1-&gt;3)-[alpha-D-Man-(1-&gt;3)-[alpha-D-Man-(1-&gt;6)]-alpha-D-Man-(1-&gt;6)]-beta-D-Man-(1-&gt;4)-beta-D-GlcNAc-(1-&gt;4)-beta-D-GlcNAc)-L-asparaginyl-[protein] (N-glucan mannose isomer 5A1,2) + 3 beta-D-mannose</text>
        <dbReference type="Rhea" id="RHEA:56028"/>
        <dbReference type="Rhea" id="RHEA-COMP:14358"/>
        <dbReference type="Rhea" id="RHEA-COMP:14367"/>
        <dbReference type="ChEBI" id="CHEBI:15377"/>
        <dbReference type="ChEBI" id="CHEBI:28563"/>
        <dbReference type="ChEBI" id="CHEBI:59087"/>
        <dbReference type="ChEBI" id="CHEBI:60628"/>
        <dbReference type="EC" id="3.2.1.113"/>
    </reaction>
</comment>
<comment type="caution">
    <text evidence="12">The sequence shown here is derived from an EMBL/GenBank/DDBJ whole genome shotgun (WGS) entry which is preliminary data.</text>
</comment>
<dbReference type="GO" id="GO:0004571">
    <property type="term" value="F:mannosyl-oligosaccharide 1,2-alpha-mannosidase activity"/>
    <property type="evidence" value="ECO:0007669"/>
    <property type="project" value="UniProtKB-EC"/>
</dbReference>
<evidence type="ECO:0000256" key="6">
    <source>
        <dbReference type="ARBA" id="ARBA00022837"/>
    </source>
</evidence>
<dbReference type="GO" id="GO:0016020">
    <property type="term" value="C:membrane"/>
    <property type="evidence" value="ECO:0007669"/>
    <property type="project" value="InterPro"/>
</dbReference>
<reference evidence="12 13" key="1">
    <citation type="journal article" date="2018" name="New Phytol.">
        <title>Phylogenomics of Endogonaceae and evolution of mycorrhizas within Mucoromycota.</title>
        <authorList>
            <person name="Chang Y."/>
            <person name="Desiro A."/>
            <person name="Na H."/>
            <person name="Sandor L."/>
            <person name="Lipzen A."/>
            <person name="Clum A."/>
            <person name="Barry K."/>
            <person name="Grigoriev I.V."/>
            <person name="Martin F.M."/>
            <person name="Stajich J.E."/>
            <person name="Smith M.E."/>
            <person name="Bonito G."/>
            <person name="Spatafora J.W."/>
        </authorList>
    </citation>
    <scope>NUCLEOTIDE SEQUENCE [LARGE SCALE GENOMIC DNA]</scope>
    <source>
        <strain evidence="12 13">GMNB39</strain>
    </source>
</reference>
<proteinExistence type="inferred from homology"/>
<dbReference type="InterPro" id="IPR036026">
    <property type="entry name" value="Seven-hairpin_glycosidases"/>
</dbReference>
<evidence type="ECO:0000256" key="9">
    <source>
        <dbReference type="ARBA" id="ARBA00048605"/>
    </source>
</evidence>
<evidence type="ECO:0000256" key="8">
    <source>
        <dbReference type="ARBA" id="ARBA00047669"/>
    </source>
</evidence>
<feature type="chain" id="PRO_5018996783" description="alpha-1,2-Mannosidase" evidence="11">
    <location>
        <begin position="20"/>
        <end position="382"/>
    </location>
</feature>
<evidence type="ECO:0000256" key="5">
    <source>
        <dbReference type="ARBA" id="ARBA00022801"/>
    </source>
</evidence>
<keyword evidence="13" id="KW-1185">Reference proteome</keyword>
<feature type="signal peptide" evidence="11">
    <location>
        <begin position="1"/>
        <end position="19"/>
    </location>
</feature>
<dbReference type="InterPro" id="IPR012341">
    <property type="entry name" value="6hp_glycosidase-like_sf"/>
</dbReference>
<dbReference type="Gene3D" id="1.50.10.10">
    <property type="match status" value="1"/>
</dbReference>
<comment type="pathway">
    <text evidence="2">Protein modification; protein glycosylation.</text>
</comment>
<organism evidence="12 13">
    <name type="scientific">Jimgerdemannia flammicorona</name>
    <dbReference type="NCBI Taxonomy" id="994334"/>
    <lineage>
        <taxon>Eukaryota</taxon>
        <taxon>Fungi</taxon>
        <taxon>Fungi incertae sedis</taxon>
        <taxon>Mucoromycota</taxon>
        <taxon>Mucoromycotina</taxon>
        <taxon>Endogonomycetes</taxon>
        <taxon>Endogonales</taxon>
        <taxon>Endogonaceae</taxon>
        <taxon>Jimgerdemannia</taxon>
    </lineage>
</organism>
<dbReference type="EMBL" id="RBNI01006883">
    <property type="protein sequence ID" value="RUP45699.1"/>
    <property type="molecule type" value="Genomic_DNA"/>
</dbReference>
<keyword evidence="10" id="KW-0326">Glycosidase</keyword>
<evidence type="ECO:0000256" key="4">
    <source>
        <dbReference type="ARBA" id="ARBA00022723"/>
    </source>
</evidence>
<keyword evidence="5 10" id="KW-0378">Hydrolase</keyword>
<protein>
    <recommendedName>
        <fullName evidence="10">alpha-1,2-Mannosidase</fullName>
        <ecNumber evidence="10">3.2.1.-</ecNumber>
    </recommendedName>
</protein>
<dbReference type="GO" id="GO:0005783">
    <property type="term" value="C:endoplasmic reticulum"/>
    <property type="evidence" value="ECO:0007669"/>
    <property type="project" value="TreeGrafter"/>
</dbReference>
<dbReference type="GO" id="GO:0005975">
    <property type="term" value="P:carbohydrate metabolic process"/>
    <property type="evidence" value="ECO:0007669"/>
    <property type="project" value="InterPro"/>
</dbReference>
<comment type="catalytic activity">
    <reaction evidence="9">
        <text>N(4)-(alpha-D-Man-(1-&gt;2)-alpha-D-Man-(1-&gt;2)-alpha-D-Man-(1-&gt;3)-[alpha-D-Man-(1-&gt;2)-alpha-D-Man-(1-&gt;3)-[alpha-D-Man-(1-&gt;2)-alpha-D-Man-(1-&gt;6)]-alpha-D-Man-(1-&gt;6)]-beta-D-Man-(1-&gt;4)-beta-D-GlcNAc-(1-&gt;4)-beta-D-GlcNAc)-L-asparaginyl-[protein] (N-glucan mannose isomer 9A1,2,3B1,2,3) + 4 H2O = N(4)-(alpha-D-Man-(1-&gt;3)-[alpha-D-Man-(1-&gt;3)-[alpha-D-Man-(1-&gt;6)]-alpha-D-Man-(1-&gt;6)]-beta-D-Man-(1-&gt;4)-beta-D-GlcNAc-(1-&gt;4)-beta-D-GlcNAc)-L-asparaginyl-[protein] (N-glucan mannose isomer 5A1,2) + 4 beta-D-mannose</text>
        <dbReference type="Rhea" id="RHEA:56008"/>
        <dbReference type="Rhea" id="RHEA-COMP:14356"/>
        <dbReference type="Rhea" id="RHEA-COMP:14367"/>
        <dbReference type="ChEBI" id="CHEBI:15377"/>
        <dbReference type="ChEBI" id="CHEBI:28563"/>
        <dbReference type="ChEBI" id="CHEBI:59087"/>
        <dbReference type="ChEBI" id="CHEBI:139493"/>
        <dbReference type="EC" id="3.2.1.113"/>
    </reaction>
</comment>
<accession>A0A433D4D8</accession>
<dbReference type="PRINTS" id="PR00747">
    <property type="entry name" value="GLYHDRLASE47"/>
</dbReference>
<dbReference type="EC" id="3.2.1.-" evidence="10"/>
<keyword evidence="6" id="KW-0106">Calcium</keyword>
<evidence type="ECO:0000256" key="3">
    <source>
        <dbReference type="ARBA" id="ARBA00007658"/>
    </source>
</evidence>
<dbReference type="InterPro" id="IPR050749">
    <property type="entry name" value="Glycosyl_Hydrolase_47"/>
</dbReference>
<evidence type="ECO:0000313" key="13">
    <source>
        <dbReference type="Proteomes" id="UP000268093"/>
    </source>
</evidence>
<dbReference type="Pfam" id="PF01532">
    <property type="entry name" value="Glyco_hydro_47"/>
    <property type="match status" value="1"/>
</dbReference>
<evidence type="ECO:0000256" key="2">
    <source>
        <dbReference type="ARBA" id="ARBA00004922"/>
    </source>
</evidence>
<name>A0A433D4D8_9FUNG</name>
<dbReference type="InterPro" id="IPR001382">
    <property type="entry name" value="Glyco_hydro_47"/>
</dbReference>
<evidence type="ECO:0000256" key="10">
    <source>
        <dbReference type="RuleBase" id="RU361193"/>
    </source>
</evidence>
<dbReference type="SUPFAM" id="SSF48225">
    <property type="entry name" value="Seven-hairpin glycosidases"/>
    <property type="match status" value="1"/>
</dbReference>
<dbReference type="Proteomes" id="UP000268093">
    <property type="component" value="Unassembled WGS sequence"/>
</dbReference>
<dbReference type="GO" id="GO:0005509">
    <property type="term" value="F:calcium ion binding"/>
    <property type="evidence" value="ECO:0007669"/>
    <property type="project" value="InterPro"/>
</dbReference>
<evidence type="ECO:0000256" key="1">
    <source>
        <dbReference type="ARBA" id="ARBA00001913"/>
    </source>
</evidence>
<evidence type="ECO:0000256" key="11">
    <source>
        <dbReference type="SAM" id="SignalP"/>
    </source>
</evidence>
<dbReference type="GO" id="GO:0036503">
    <property type="term" value="P:ERAD pathway"/>
    <property type="evidence" value="ECO:0007669"/>
    <property type="project" value="UniProtKB-ARBA"/>
</dbReference>
<dbReference type="AlphaFoldDB" id="A0A433D4D8"/>
<keyword evidence="11" id="KW-0732">Signal</keyword>
<dbReference type="PANTHER" id="PTHR11742">
    <property type="entry name" value="MANNOSYL-OLIGOSACCHARIDE ALPHA-1,2-MANNOSIDASE-RELATED"/>
    <property type="match status" value="1"/>
</dbReference>
<evidence type="ECO:0000256" key="7">
    <source>
        <dbReference type="ARBA" id="ARBA00023157"/>
    </source>
</evidence>
<sequence>MRGTTFPLLLSTLCHLSLAIPWSAQNQHPFAPVPKSPEITGTVTSERQDAVKEAFLFAWNGYKNYSWGADENRPVSNTPSNSRFITPSYITNSKRTALRLTSVSHFLSTATIVDSLDTLWLMGLQDDFALARKHVAKINWRDTRKNLVDAFETNIRYIGGLLGAYDLSGDHLFLDKAIELADLLLPIFDSPTGLPYQFIDFSSGQPVKSGYPRGASILAEIGSFQLEFTHISQLTGNWTYHHKAQRANDFFDGLRRTHQYPPGLFPILVDIDNGEFTTSTCSRVAFFDGVSVFLFTLRKLFPAISQAQITYGGLGDSFYEYLIKQFILSDGTNDQLHRLSLESVQSLEKYLLSSPVNRTDLVFLAQLVDGKQRNGMDELVCL</sequence>
<comment type="cofactor">
    <cofactor evidence="1">
        <name>Ca(2+)</name>
        <dbReference type="ChEBI" id="CHEBI:29108"/>
    </cofactor>
</comment>